<dbReference type="AlphaFoldDB" id="A0A978USP4"/>
<dbReference type="InterPro" id="IPR025322">
    <property type="entry name" value="PADRE_dom"/>
</dbReference>
<gene>
    <name evidence="1" type="ORF">FEM48_Zijuj09G0112500</name>
</gene>
<organism evidence="1 2">
    <name type="scientific">Ziziphus jujuba var. spinosa</name>
    <dbReference type="NCBI Taxonomy" id="714518"/>
    <lineage>
        <taxon>Eukaryota</taxon>
        <taxon>Viridiplantae</taxon>
        <taxon>Streptophyta</taxon>
        <taxon>Embryophyta</taxon>
        <taxon>Tracheophyta</taxon>
        <taxon>Spermatophyta</taxon>
        <taxon>Magnoliopsida</taxon>
        <taxon>eudicotyledons</taxon>
        <taxon>Gunneridae</taxon>
        <taxon>Pentapetalae</taxon>
        <taxon>rosids</taxon>
        <taxon>fabids</taxon>
        <taxon>Rosales</taxon>
        <taxon>Rhamnaceae</taxon>
        <taxon>Paliureae</taxon>
        <taxon>Ziziphus</taxon>
    </lineage>
</organism>
<dbReference type="Pfam" id="PF14009">
    <property type="entry name" value="PADRE"/>
    <property type="match status" value="1"/>
</dbReference>
<evidence type="ECO:0000313" key="1">
    <source>
        <dbReference type="EMBL" id="KAH7517894.1"/>
    </source>
</evidence>
<sequence>MGVCASSQYYTSKEYGSLNWPHTTKIIHLDGSLQELRHTVKASQILTQNPNTFLCSSESMYIDKLATQIPSEEDLQLGQIYFLIPISQSKAPFSLRDLCSLAIKASTALSLAKKRSAGTLPVKGFGHFRAESEAQTPGCRKVSIEL</sequence>
<dbReference type="Proteomes" id="UP000813462">
    <property type="component" value="Unassembled WGS sequence"/>
</dbReference>
<accession>A0A978USP4</accession>
<name>A0A978USP4_ZIZJJ</name>
<comment type="caution">
    <text evidence="1">The sequence shown here is derived from an EMBL/GenBank/DDBJ whole genome shotgun (WGS) entry which is preliminary data.</text>
</comment>
<evidence type="ECO:0000313" key="2">
    <source>
        <dbReference type="Proteomes" id="UP000813462"/>
    </source>
</evidence>
<dbReference type="PANTHER" id="PTHR33052">
    <property type="entry name" value="DUF4228 DOMAIN PROTEIN-RELATED"/>
    <property type="match status" value="1"/>
</dbReference>
<proteinExistence type="predicted"/>
<protein>
    <submittedName>
        <fullName evidence="1">Uncharacterized protein</fullName>
    </submittedName>
</protein>
<dbReference type="OrthoDB" id="1919386at2759"/>
<reference evidence="1" key="1">
    <citation type="journal article" date="2021" name="Front. Plant Sci.">
        <title>Chromosome-Scale Genome Assembly for Chinese Sour Jujube and Insights Into Its Genome Evolution and Domestication Signature.</title>
        <authorList>
            <person name="Shen L.-Y."/>
            <person name="Luo H."/>
            <person name="Wang X.-L."/>
            <person name="Wang X.-M."/>
            <person name="Qiu X.-J."/>
            <person name="Liu H."/>
            <person name="Zhou S.-S."/>
            <person name="Jia K.-H."/>
            <person name="Nie S."/>
            <person name="Bao Y.-T."/>
            <person name="Zhang R.-G."/>
            <person name="Yun Q.-Z."/>
            <person name="Chai Y.-H."/>
            <person name="Lu J.-Y."/>
            <person name="Li Y."/>
            <person name="Zhao S.-W."/>
            <person name="Mao J.-F."/>
            <person name="Jia S.-G."/>
            <person name="Mao Y.-M."/>
        </authorList>
    </citation>
    <scope>NUCLEOTIDE SEQUENCE</scope>
    <source>
        <strain evidence="1">AT0</strain>
        <tissue evidence="1">Leaf</tissue>
    </source>
</reference>
<dbReference type="EMBL" id="JAEACU010000009">
    <property type="protein sequence ID" value="KAH7517894.1"/>
    <property type="molecule type" value="Genomic_DNA"/>
</dbReference>